<evidence type="ECO:0000313" key="2">
    <source>
        <dbReference type="Proteomes" id="UP001209257"/>
    </source>
</evidence>
<sequence>MQHTASRFTQIGEWVFEVKMVRALKVQDYGKPYSSVATITVNGDSGYIDTQMSRAGEEFSRQDCSTFYDFCQRLELKQISYDKIRQGIRIPRTIDINANDARRARIQVVK</sequence>
<dbReference type="Proteomes" id="UP001209257">
    <property type="component" value="Unassembled WGS sequence"/>
</dbReference>
<comment type="caution">
    <text evidence="1">The sequence shown here is derived from an EMBL/GenBank/DDBJ whole genome shotgun (WGS) entry which is preliminary data.</text>
</comment>
<gene>
    <name evidence="1" type="ORF">OCL06_02985</name>
</gene>
<dbReference type="EMBL" id="JAOTJC010000004">
    <property type="protein sequence ID" value="MCU7553562.1"/>
    <property type="molecule type" value="Genomic_DNA"/>
</dbReference>
<accession>A0ABT2VL75</accession>
<reference evidence="2" key="1">
    <citation type="submission" date="2023-07" db="EMBL/GenBank/DDBJ databases">
        <title>Study on multiphase classification of strain Alteromonas salexigens isolated from the Yellow Sea.</title>
        <authorList>
            <person name="Sun L."/>
        </authorList>
    </citation>
    <scope>NUCLEOTIDE SEQUENCE [LARGE SCALE GENOMIC DNA]</scope>
    <source>
        <strain evidence="2">ASW11-19</strain>
    </source>
</reference>
<evidence type="ECO:0000313" key="1">
    <source>
        <dbReference type="EMBL" id="MCU7553562.1"/>
    </source>
</evidence>
<evidence type="ECO:0008006" key="3">
    <source>
        <dbReference type="Google" id="ProtNLM"/>
    </source>
</evidence>
<protein>
    <recommendedName>
        <fullName evidence="3">Transcriptional regulator</fullName>
    </recommendedName>
</protein>
<dbReference type="RefSeq" id="WP_262992248.1">
    <property type="nucleotide sequence ID" value="NZ_JAOTJC010000004.1"/>
</dbReference>
<keyword evidence="2" id="KW-1185">Reference proteome</keyword>
<proteinExistence type="predicted"/>
<name>A0ABT2VL75_9ALTE</name>
<organism evidence="1 2">
    <name type="scientific">Alteromonas salexigens</name>
    <dbReference type="NCBI Taxonomy" id="2982530"/>
    <lineage>
        <taxon>Bacteria</taxon>
        <taxon>Pseudomonadati</taxon>
        <taxon>Pseudomonadota</taxon>
        <taxon>Gammaproteobacteria</taxon>
        <taxon>Alteromonadales</taxon>
        <taxon>Alteromonadaceae</taxon>
        <taxon>Alteromonas/Salinimonas group</taxon>
        <taxon>Alteromonas</taxon>
    </lineage>
</organism>